<evidence type="ECO:0000313" key="1">
    <source>
        <dbReference type="EMBL" id="MCW3162446.1"/>
    </source>
</evidence>
<name>A0ABT3HRM6_9FLAO</name>
<dbReference type="EMBL" id="JAPDHV010000007">
    <property type="protein sequence ID" value="MCW3162446.1"/>
    <property type="molecule type" value="Genomic_DNA"/>
</dbReference>
<organism evidence="1 2">
    <name type="scientific">Chryseobacterium oryctis</name>
    <dbReference type="NCBI Taxonomy" id="2952618"/>
    <lineage>
        <taxon>Bacteria</taxon>
        <taxon>Pseudomonadati</taxon>
        <taxon>Bacteroidota</taxon>
        <taxon>Flavobacteriia</taxon>
        <taxon>Flavobacteriales</taxon>
        <taxon>Weeksellaceae</taxon>
        <taxon>Chryseobacterium group</taxon>
        <taxon>Chryseobacterium</taxon>
    </lineage>
</organism>
<sequence>MHLIRQHILDIDCSSETFGKELQNNLSAMLEKEFYPRLEKLLNQYSIEGYIWEIDSLPVEISEISPENWKEEIVRKSLEQIEYYLKLNQPQENASKIALNKTFNSEIYPVEVHAESLFLDFLKKGYIISNSFATDIETIISKLNGNEKLADEIVKTFKENLESLLRWIFSVPEDFKVKIYSFLPFQNEFQKISELKRQWEKRYSFSIFSNEIDEKQWYEMIKWMFVFIKTGFSAEITYRFLSVSTEKHWNIKKEEIFEFLQFITKEKTKDNTDITLKNDEMKFFENWKGYLQKELKIQKIIPDVAEENYSQIEEKIMSKFEDYNENNLLREEYIFYVENAGITILHPFLPMLFEQLGLTEKNEWRTTADIQKAVLLLHYLVYGNTEFQEDKMILNKIICGLSVNEVINIKINLSTEEKEACEDLLKAVLQHWKVMSSSSMDALRGTFLQRKGKLEIQLRGFEIWVEEKGYDILLEQIPWGITMVKTPWMEYHLTCNWNQ</sequence>
<accession>A0ABT3HRM6</accession>
<dbReference type="InterPro" id="IPR045538">
    <property type="entry name" value="CIS_TMP"/>
</dbReference>
<reference evidence="1" key="1">
    <citation type="submission" date="2022-10" db="EMBL/GenBank/DDBJ databases">
        <title>Chryseobacterium babae sp. nov. isolated from the gut of the beetle Oryctes rhinoceros, and Chryseobacterium kimseyorum sp. nov., isolated from a stick insect rearing cage.</title>
        <authorList>
            <person name="Shelomi M."/>
            <person name="Han C.-J."/>
            <person name="Chen W.-M."/>
            <person name="Chen H.-K."/>
            <person name="Liaw S.-J."/>
            <person name="Muhle E."/>
            <person name="Clermont D."/>
        </authorList>
    </citation>
    <scope>NUCLEOTIDE SEQUENCE</scope>
    <source>
        <strain evidence="1">WLa1L2M3</strain>
    </source>
</reference>
<protein>
    <submittedName>
        <fullName evidence="1">Contractile injection system tape measure protein</fullName>
    </submittedName>
</protein>
<dbReference type="RefSeq" id="WP_264744363.1">
    <property type="nucleotide sequence ID" value="NZ_JAPDHV010000007.1"/>
</dbReference>
<dbReference type="Proteomes" id="UP001163719">
    <property type="component" value="Unassembled WGS sequence"/>
</dbReference>
<proteinExistence type="predicted"/>
<comment type="caution">
    <text evidence="1">The sequence shown here is derived from an EMBL/GenBank/DDBJ whole genome shotgun (WGS) entry which is preliminary data.</text>
</comment>
<dbReference type="Pfam" id="PF19268">
    <property type="entry name" value="CIS_TMP"/>
    <property type="match status" value="1"/>
</dbReference>
<evidence type="ECO:0000313" key="2">
    <source>
        <dbReference type="Proteomes" id="UP001163719"/>
    </source>
</evidence>
<keyword evidence="2" id="KW-1185">Reference proteome</keyword>
<gene>
    <name evidence="1" type="ORF">OH806_14340</name>
</gene>